<feature type="transmembrane region" description="Helical" evidence="1">
    <location>
        <begin position="27"/>
        <end position="46"/>
    </location>
</feature>
<dbReference type="EMBL" id="JANLCM010000001">
    <property type="protein sequence ID" value="MCS5718592.1"/>
    <property type="molecule type" value="Genomic_DNA"/>
</dbReference>
<dbReference type="Proteomes" id="UP001165584">
    <property type="component" value="Unassembled WGS sequence"/>
</dbReference>
<keyword evidence="1" id="KW-0812">Transmembrane</keyword>
<evidence type="ECO:0000313" key="3">
    <source>
        <dbReference type="Proteomes" id="UP001165584"/>
    </source>
</evidence>
<evidence type="ECO:0000313" key="2">
    <source>
        <dbReference type="EMBL" id="MCS5718592.1"/>
    </source>
</evidence>
<keyword evidence="3" id="KW-1185">Reference proteome</keyword>
<dbReference type="RefSeq" id="WP_259507578.1">
    <property type="nucleotide sequence ID" value="NZ_JANLCM010000001.1"/>
</dbReference>
<reference evidence="2" key="1">
    <citation type="submission" date="2022-08" db="EMBL/GenBank/DDBJ databases">
        <authorList>
            <person name="Deng Y."/>
            <person name="Han X.-F."/>
            <person name="Zhang Y.-Q."/>
        </authorList>
    </citation>
    <scope>NUCLEOTIDE SEQUENCE</scope>
    <source>
        <strain evidence="2">CPCC 205763</strain>
    </source>
</reference>
<evidence type="ECO:0000256" key="1">
    <source>
        <dbReference type="SAM" id="Phobius"/>
    </source>
</evidence>
<protein>
    <submittedName>
        <fullName evidence="2">Uncharacterized protein</fullName>
    </submittedName>
</protein>
<gene>
    <name evidence="2" type="ORF">N1027_10650</name>
</gene>
<comment type="caution">
    <text evidence="2">The sequence shown here is derived from an EMBL/GenBank/DDBJ whole genome shotgun (WGS) entry which is preliminary data.</text>
</comment>
<proteinExistence type="predicted"/>
<organism evidence="2 3">
    <name type="scientific">Herbiconiux aconitum</name>
    <dbReference type="NCBI Taxonomy" id="2970913"/>
    <lineage>
        <taxon>Bacteria</taxon>
        <taxon>Bacillati</taxon>
        <taxon>Actinomycetota</taxon>
        <taxon>Actinomycetes</taxon>
        <taxon>Micrococcales</taxon>
        <taxon>Microbacteriaceae</taxon>
        <taxon>Herbiconiux</taxon>
    </lineage>
</organism>
<feature type="transmembrane region" description="Helical" evidence="1">
    <location>
        <begin position="77"/>
        <end position="101"/>
    </location>
</feature>
<keyword evidence="1" id="KW-0472">Membrane</keyword>
<sequence length="110" mass="11637">MVTLKKYEPAYWIDKLLDALQNPAQRFLAFGGAALVVIGGVIAAVANNAAQDARNANDLLTMLGGLEYLDFDAGSEFQGWIIFGIALAVLGVVMIVALIVVKAGQKSQQA</sequence>
<name>A0ABT2GSP8_9MICO</name>
<keyword evidence="1" id="KW-1133">Transmembrane helix</keyword>
<accession>A0ABT2GSP8</accession>